<feature type="non-terminal residue" evidence="1">
    <location>
        <position position="1"/>
    </location>
</feature>
<name>A0A813LHC0_POLGL</name>
<dbReference type="EMBL" id="CAJNNW010036414">
    <property type="protein sequence ID" value="CAE8734079.1"/>
    <property type="molecule type" value="Genomic_DNA"/>
</dbReference>
<dbReference type="Proteomes" id="UP000626109">
    <property type="component" value="Unassembled WGS sequence"/>
</dbReference>
<gene>
    <name evidence="1" type="ORF">PGLA2088_LOCUS47131</name>
</gene>
<accession>A0A813LHC0</accession>
<sequence length="227" mass="24158">VGPLVYESAWGGQNDEEPAYFVPPPESAFQSAPFAAAAAAAATVVSPGPSPGRPASSGISFEAMLTDLEGAELAAYSAAFKSLAGGQLALQPDHEQLRNFVLIHSGVPETELDMELLKLASTNESFSIDCDAFVMLLRNHPVSETELLGEFGRHSNEAGDSMTCEDCRTCLLSLMSGSLHSDFAPERSEKSIDAAMSDAGLTVSMDQWFVHATTLARIVRLTNYAQI</sequence>
<evidence type="ECO:0000313" key="2">
    <source>
        <dbReference type="Proteomes" id="UP000626109"/>
    </source>
</evidence>
<reference evidence="1" key="1">
    <citation type="submission" date="2021-02" db="EMBL/GenBank/DDBJ databases">
        <authorList>
            <person name="Dougan E. K."/>
            <person name="Rhodes N."/>
            <person name="Thang M."/>
            <person name="Chan C."/>
        </authorList>
    </citation>
    <scope>NUCLEOTIDE SEQUENCE</scope>
</reference>
<dbReference type="AlphaFoldDB" id="A0A813LHC0"/>
<evidence type="ECO:0000313" key="1">
    <source>
        <dbReference type="EMBL" id="CAE8734079.1"/>
    </source>
</evidence>
<organism evidence="1 2">
    <name type="scientific">Polarella glacialis</name>
    <name type="common">Dinoflagellate</name>
    <dbReference type="NCBI Taxonomy" id="89957"/>
    <lineage>
        <taxon>Eukaryota</taxon>
        <taxon>Sar</taxon>
        <taxon>Alveolata</taxon>
        <taxon>Dinophyceae</taxon>
        <taxon>Suessiales</taxon>
        <taxon>Suessiaceae</taxon>
        <taxon>Polarella</taxon>
    </lineage>
</organism>
<comment type="caution">
    <text evidence="1">The sequence shown here is derived from an EMBL/GenBank/DDBJ whole genome shotgun (WGS) entry which is preliminary data.</text>
</comment>
<protein>
    <submittedName>
        <fullName evidence="1">Uncharacterized protein</fullName>
    </submittedName>
</protein>
<proteinExistence type="predicted"/>